<feature type="compositionally biased region" description="Basic and acidic residues" evidence="1">
    <location>
        <begin position="602"/>
        <end position="630"/>
    </location>
</feature>
<organism evidence="2 3">
    <name type="scientific">Chitinophaga eiseniae</name>
    <dbReference type="NCBI Taxonomy" id="634771"/>
    <lineage>
        <taxon>Bacteria</taxon>
        <taxon>Pseudomonadati</taxon>
        <taxon>Bacteroidota</taxon>
        <taxon>Chitinophagia</taxon>
        <taxon>Chitinophagales</taxon>
        <taxon>Chitinophagaceae</taxon>
        <taxon>Chitinophaga</taxon>
    </lineage>
</organism>
<name>A0A847SGR1_9BACT</name>
<protein>
    <submittedName>
        <fullName evidence="2">Uncharacterized protein</fullName>
    </submittedName>
</protein>
<proteinExistence type="predicted"/>
<dbReference type="RefSeq" id="WP_168737342.1">
    <property type="nucleotide sequence ID" value="NZ_JABAHZ010000001.1"/>
</dbReference>
<sequence>MATLNFFPTNGVKIRRTNVTTNGVTADIDANVKEQLVYLNDLLSKPIYQKDDNGEWTGPDGTFIQDFITASLKTRRYGSRYKDELQWEEGSLLSNIYRAINANSYLNNGSTVHYSLEEYIDAEDKLSLLKFDFSDRLMNNWNNLDINPRTILNYSGIVNYLLAMGYNAGYQEINGLTNFIFGNRSGNRNIISYGQVSAAREYIHAEKVDVEYNTDTAQIIQDILKNNPSFSSQSFYPFIQTTVANYVSNSKELDLLKISKYYDDIPAAMIPRLIRMIKASVLPVTKTNIDTLLPIFMNDIENTPGWQDDTSDTDTSTSQGAPDFSVTFLDEDNAVVQILSDNIRCAAQMFYSMTLGDELDVFNVVNFFTHKYMVRGNIQISDQQLREDLQLYVFSNKFTNPKTGKIVDRTRPAERMMFYKQVFNYGNAPVTEDVVVNKEFPKYWRILIMEVAKYIQKAQDSPNPDSYVSRQTVMQAVEDLQYNLSTHCSGMANVISPIIYDELYFVIKRILSHPEIVKQLVPAGGNWWKVVELLYEGMKHQRPKTTILYNKAKLGYAILNSIADYNPVTFEDDTRFSTFISNVDAFIISQAQLQNRDDDDDTSTKDDQDHKRIKGRDRDRDTDSDDKAPEKATAPAGKDEWDF</sequence>
<evidence type="ECO:0000256" key="1">
    <source>
        <dbReference type="SAM" id="MobiDB-lite"/>
    </source>
</evidence>
<dbReference type="EMBL" id="JABAHZ010000001">
    <property type="protein sequence ID" value="NLR77987.1"/>
    <property type="molecule type" value="Genomic_DNA"/>
</dbReference>
<reference evidence="2 3" key="1">
    <citation type="submission" date="2020-04" db="EMBL/GenBank/DDBJ databases">
        <authorList>
            <person name="Yin C."/>
        </authorList>
    </citation>
    <scope>NUCLEOTIDE SEQUENCE [LARGE SCALE GENOMIC DNA]</scope>
    <source>
        <strain evidence="2 3">Ak56</strain>
    </source>
</reference>
<accession>A0A847SGR1</accession>
<evidence type="ECO:0000313" key="3">
    <source>
        <dbReference type="Proteomes" id="UP000552864"/>
    </source>
</evidence>
<evidence type="ECO:0000313" key="2">
    <source>
        <dbReference type="EMBL" id="NLR77987.1"/>
    </source>
</evidence>
<dbReference type="Proteomes" id="UP000552864">
    <property type="component" value="Unassembled WGS sequence"/>
</dbReference>
<dbReference type="AlphaFoldDB" id="A0A847SGR1"/>
<comment type="caution">
    <text evidence="2">The sequence shown here is derived from an EMBL/GenBank/DDBJ whole genome shotgun (WGS) entry which is preliminary data.</text>
</comment>
<gene>
    <name evidence="2" type="ORF">HGH91_05085</name>
</gene>
<keyword evidence="3" id="KW-1185">Reference proteome</keyword>
<feature type="region of interest" description="Disordered" evidence="1">
    <location>
        <begin position="594"/>
        <end position="643"/>
    </location>
</feature>